<evidence type="ECO:0000313" key="6">
    <source>
        <dbReference type="Proteomes" id="UP000254841"/>
    </source>
</evidence>
<sequence length="499" mass="57520">MLDYLATMYRDPLFGITILVGIIVILVFADYGRNRYRAKKRQIALENFTKSYDGSALSDELVEFLHLAKNPTPPLLLLAKTYAKAGDSAMAIKIYLSLLDTTRNPQEKIIILESLGITYFDAGFLQRAKNIFLEILKTHPRNTQILSYLMRAHENMGEYRAALDTLECLDELNAQEERELRQMKQYLHFMILSQDSLLPLDKKHREIISLMRSSGQINRLVLEYLFTYDRERFWEELVRFHTITFCLDILWRCDKAEVPFERLKSRPDILQVFIAKGFYAPVDSRQTKTQSPESTFSHNATQTHKADSKEKMDCHENPCGFSHNDKENSSCEKVDSSNEAFSSSLRADLSAWQSTSNNAQKIQKVDSRDNAKSIKNLESTFDTNAQNVEKSQSKQAEVVLDSGSQAAEKVDSRISTHNAQIPNNPAKDSRICIEIFELEVLRVLAEHSTQRGELSFEYRCHHCKNLFPFDSYRCPICAKMGEMDLVYKIIKHHTQRQNL</sequence>
<dbReference type="InterPro" id="IPR011990">
    <property type="entry name" value="TPR-like_helical_dom_sf"/>
</dbReference>
<feature type="compositionally biased region" description="Polar residues" evidence="3">
    <location>
        <begin position="287"/>
        <end position="303"/>
    </location>
</feature>
<evidence type="ECO:0000313" key="5">
    <source>
        <dbReference type="EMBL" id="STO97217.1"/>
    </source>
</evidence>
<keyword evidence="1" id="KW-0802">TPR repeat</keyword>
<evidence type="ECO:0000256" key="2">
    <source>
        <dbReference type="SAM" id="Coils"/>
    </source>
</evidence>
<keyword evidence="4" id="KW-0812">Transmembrane</keyword>
<evidence type="ECO:0000256" key="4">
    <source>
        <dbReference type="SAM" id="Phobius"/>
    </source>
</evidence>
<reference evidence="5 6" key="1">
    <citation type="submission" date="2018-06" db="EMBL/GenBank/DDBJ databases">
        <authorList>
            <consortium name="Pathogen Informatics"/>
            <person name="Doyle S."/>
        </authorList>
    </citation>
    <scope>NUCLEOTIDE SEQUENCE [LARGE SCALE GENOMIC DNA]</scope>
    <source>
        <strain evidence="5 6">NCTC12410</strain>
    </source>
</reference>
<proteinExistence type="predicted"/>
<accession>A0A377J3Z8</accession>
<dbReference type="PROSITE" id="PS50005">
    <property type="entry name" value="TPR"/>
    <property type="match status" value="1"/>
</dbReference>
<name>A0A377J3Z8_9HELI</name>
<dbReference type="RefSeq" id="WP_115011471.1">
    <property type="nucleotide sequence ID" value="NZ_UGHV01000001.1"/>
</dbReference>
<feature type="repeat" description="TPR" evidence="1">
    <location>
        <begin position="109"/>
        <end position="142"/>
    </location>
</feature>
<dbReference type="OrthoDB" id="5362770at2"/>
<protein>
    <submittedName>
        <fullName evidence="5">Putative inner membrane protein</fullName>
    </submittedName>
</protein>
<evidence type="ECO:0000256" key="1">
    <source>
        <dbReference type="PROSITE-ProRule" id="PRU00339"/>
    </source>
</evidence>
<dbReference type="SUPFAM" id="SSF48452">
    <property type="entry name" value="TPR-like"/>
    <property type="match status" value="1"/>
</dbReference>
<keyword evidence="4" id="KW-1133">Transmembrane helix</keyword>
<dbReference type="InterPro" id="IPR019734">
    <property type="entry name" value="TPR_rpt"/>
</dbReference>
<keyword evidence="4" id="KW-0472">Membrane</keyword>
<evidence type="ECO:0000256" key="3">
    <source>
        <dbReference type="SAM" id="MobiDB-lite"/>
    </source>
</evidence>
<dbReference type="EMBL" id="UGHV01000001">
    <property type="protein sequence ID" value="STO97217.1"/>
    <property type="molecule type" value="Genomic_DNA"/>
</dbReference>
<feature type="coiled-coil region" evidence="2">
    <location>
        <begin position="159"/>
        <end position="186"/>
    </location>
</feature>
<dbReference type="Proteomes" id="UP000254841">
    <property type="component" value="Unassembled WGS sequence"/>
</dbReference>
<feature type="region of interest" description="Disordered" evidence="3">
    <location>
        <begin position="287"/>
        <end position="313"/>
    </location>
</feature>
<dbReference type="Gene3D" id="1.25.40.10">
    <property type="entry name" value="Tetratricopeptide repeat domain"/>
    <property type="match status" value="1"/>
</dbReference>
<gene>
    <name evidence="5" type="ORF">NCTC12410_01042</name>
</gene>
<dbReference type="AlphaFoldDB" id="A0A377J3Z8"/>
<feature type="transmembrane region" description="Helical" evidence="4">
    <location>
        <begin position="12"/>
        <end position="31"/>
    </location>
</feature>
<keyword evidence="2" id="KW-0175">Coiled coil</keyword>
<feature type="compositionally biased region" description="Basic and acidic residues" evidence="3">
    <location>
        <begin position="304"/>
        <end position="313"/>
    </location>
</feature>
<organism evidence="5 6">
    <name type="scientific">Helicobacter canis</name>
    <dbReference type="NCBI Taxonomy" id="29419"/>
    <lineage>
        <taxon>Bacteria</taxon>
        <taxon>Pseudomonadati</taxon>
        <taxon>Campylobacterota</taxon>
        <taxon>Epsilonproteobacteria</taxon>
        <taxon>Campylobacterales</taxon>
        <taxon>Helicobacteraceae</taxon>
        <taxon>Helicobacter</taxon>
    </lineage>
</organism>